<keyword evidence="7" id="KW-0812">Transmembrane</keyword>
<evidence type="ECO:0000256" key="9">
    <source>
        <dbReference type="ARBA" id="ARBA00022824"/>
    </source>
</evidence>
<keyword evidence="11" id="KW-1133">Transmembrane helix</keyword>
<dbReference type="Pfam" id="PF05404">
    <property type="entry name" value="TRAP-delta"/>
    <property type="match status" value="1"/>
</dbReference>
<sequence length="171" mass="18667">MAACSFSFVALLALFASLCAGEICEKPEVTHKVYTTTDGLILANIAYIAEFTVTCKNGAKDVSLFADVKGDIVPAVRDPQGSRYQVSWTEELNKAASGEYLVKVYDEDGYAALRKAQRTGEDPKSVTPVFTLNVNHAGSYQGPWVQSEFVAMVAAVLLWYFAYSAKCRLQS</sequence>
<evidence type="ECO:0000256" key="2">
    <source>
        <dbReference type="ARBA" id="ARBA00004115"/>
    </source>
</evidence>
<keyword evidence="13" id="KW-1015">Disulfide bond</keyword>
<evidence type="ECO:0000256" key="13">
    <source>
        <dbReference type="ARBA" id="ARBA00023157"/>
    </source>
</evidence>
<dbReference type="AlphaFoldDB" id="Q09JP2"/>
<evidence type="ECO:0000256" key="11">
    <source>
        <dbReference type="ARBA" id="ARBA00022989"/>
    </source>
</evidence>
<dbReference type="GO" id="GO:0005789">
    <property type="term" value="C:endoplasmic reticulum membrane"/>
    <property type="evidence" value="ECO:0007669"/>
    <property type="project" value="UniProtKB-SubCell"/>
</dbReference>
<evidence type="ECO:0000256" key="3">
    <source>
        <dbReference type="ARBA" id="ARBA00009294"/>
    </source>
</evidence>
<proteinExistence type="evidence at transcript level"/>
<comment type="similarity">
    <text evidence="3">Belongs to the TRAP-delta family.</text>
</comment>
<feature type="chain" id="PRO_5004167781" description="Translocon-associated protein subunit delta" evidence="15">
    <location>
        <begin position="22"/>
        <end position="171"/>
    </location>
</feature>
<protein>
    <recommendedName>
        <fullName evidence="5">Translocon-associated protein subunit delta</fullName>
    </recommendedName>
    <alternativeName>
        <fullName evidence="14">Signal sequence receptor subunit delta</fullName>
    </alternativeName>
</protein>
<feature type="signal peptide" evidence="15">
    <location>
        <begin position="1"/>
        <end position="21"/>
    </location>
</feature>
<evidence type="ECO:0000256" key="1">
    <source>
        <dbReference type="ARBA" id="ARBA00002838"/>
    </source>
</evidence>
<evidence type="ECO:0000313" key="16">
    <source>
        <dbReference type="EMBL" id="ABI52721.1"/>
    </source>
</evidence>
<evidence type="ECO:0000256" key="12">
    <source>
        <dbReference type="ARBA" id="ARBA00023136"/>
    </source>
</evidence>
<dbReference type="PANTHER" id="PTHR12731">
    <property type="entry name" value="TRANSLOCON-ASSOCIATED PROTEIN, DELTA SUBUNIT"/>
    <property type="match status" value="1"/>
</dbReference>
<keyword evidence="8 15" id="KW-0732">Signal</keyword>
<comment type="subcellular location">
    <subcellularLocation>
        <location evidence="2">Endoplasmic reticulum membrane</location>
        <topology evidence="2">Single-pass type I membrane protein</topology>
    </subcellularLocation>
</comment>
<evidence type="ECO:0000256" key="6">
    <source>
        <dbReference type="ARBA" id="ARBA00022499"/>
    </source>
</evidence>
<keyword evidence="9" id="KW-0256">Endoplasmic reticulum</keyword>
<evidence type="ECO:0000256" key="14">
    <source>
        <dbReference type="ARBA" id="ARBA00031791"/>
    </source>
</evidence>
<dbReference type="PANTHER" id="PTHR12731:SF1">
    <property type="entry name" value="TRANSLOCON-ASSOCIATED PROTEIN SUBUNIT DELTA"/>
    <property type="match status" value="1"/>
</dbReference>
<keyword evidence="10" id="KW-0832">Ubl conjugation</keyword>
<dbReference type="InterPro" id="IPR008855">
    <property type="entry name" value="TRAP-delta"/>
</dbReference>
<evidence type="ECO:0000256" key="15">
    <source>
        <dbReference type="SAM" id="SignalP"/>
    </source>
</evidence>
<evidence type="ECO:0000256" key="10">
    <source>
        <dbReference type="ARBA" id="ARBA00022843"/>
    </source>
</evidence>
<evidence type="ECO:0000256" key="8">
    <source>
        <dbReference type="ARBA" id="ARBA00022729"/>
    </source>
</evidence>
<accession>Q09JP2</accession>
<comment type="subunit">
    <text evidence="4">Heterotetramer of TRAP-alpha, TRAP-beta, TRAP-delta and TRAP-gamma.</text>
</comment>
<organism evidence="16">
    <name type="scientific">Argas monolakensis</name>
    <name type="common">Mono lake bird tick</name>
    <dbReference type="NCBI Taxonomy" id="34602"/>
    <lineage>
        <taxon>Eukaryota</taxon>
        <taxon>Metazoa</taxon>
        <taxon>Ecdysozoa</taxon>
        <taxon>Arthropoda</taxon>
        <taxon>Chelicerata</taxon>
        <taxon>Arachnida</taxon>
        <taxon>Acari</taxon>
        <taxon>Parasitiformes</taxon>
        <taxon>Ixodida</taxon>
        <taxon>Ixodoidea</taxon>
        <taxon>Argasidae</taxon>
        <taxon>Argasinae</taxon>
        <taxon>Argas</taxon>
    </lineage>
</organism>
<reference evidence="16" key="1">
    <citation type="journal article" date="2008" name="Insect Biochem. Mol. Biol.">
        <title>Comparative sialomics between hard and soft ticks: implications for the evolution of blood-feeding behavior.</title>
        <authorList>
            <person name="Mans B.J."/>
            <person name="Andersen J.F."/>
            <person name="Francischetti I.M."/>
            <person name="Valenzuela J.G."/>
            <person name="Schwan T.G."/>
            <person name="Pham V.M."/>
            <person name="Garfield M.K."/>
            <person name="Hammer C.H."/>
            <person name="Ribeiro J.M."/>
        </authorList>
    </citation>
    <scope>NUCLEOTIDE SEQUENCE</scope>
    <source>
        <strain evidence="16">AM-227</strain>
        <tissue evidence="16">Adult salivary gland</tissue>
    </source>
</reference>
<name>Q09JP2_ARGMO</name>
<evidence type="ECO:0000256" key="7">
    <source>
        <dbReference type="ARBA" id="ARBA00022692"/>
    </source>
</evidence>
<keyword evidence="12" id="KW-0472">Membrane</keyword>
<evidence type="ECO:0000256" key="4">
    <source>
        <dbReference type="ARBA" id="ARBA00011819"/>
    </source>
</evidence>
<evidence type="ECO:0000256" key="5">
    <source>
        <dbReference type="ARBA" id="ARBA00014387"/>
    </source>
</evidence>
<dbReference type="EMBL" id="DQ886804">
    <property type="protein sequence ID" value="ABI52721.1"/>
    <property type="molecule type" value="mRNA"/>
</dbReference>
<comment type="function">
    <text evidence="1">TRAP proteins are part of a complex whose function is to bind calcium to the ER membrane and thereby regulate the retention of ER resident proteins.</text>
</comment>
<keyword evidence="6" id="KW-1017">Isopeptide bond</keyword>